<keyword evidence="2" id="KW-1185">Reference proteome</keyword>
<sequence>MVQPDHAGLLFLQGNHQAKSATTIDPTGSPTPKAICPFWLNPEPVTSLLLFAGEELADVESEVVVALSEEVVICSGVPPDEGVVGVPTATGMLDEPAETVDVAVAVAPPATWSHAKMTAGTPSGPSK</sequence>
<dbReference type="AlphaFoldDB" id="A0A8H3G0A8"/>
<gene>
    <name evidence="1" type="ORF">ALECFALPRED_005292</name>
</gene>
<dbReference type="EMBL" id="CAJPDR010000329">
    <property type="protein sequence ID" value="CAF9932444.1"/>
    <property type="molecule type" value="Genomic_DNA"/>
</dbReference>
<reference evidence="1" key="1">
    <citation type="submission" date="2021-03" db="EMBL/GenBank/DDBJ databases">
        <authorList>
            <person name="Tagirdzhanova G."/>
        </authorList>
    </citation>
    <scope>NUCLEOTIDE SEQUENCE</scope>
</reference>
<comment type="caution">
    <text evidence="1">The sequence shown here is derived from an EMBL/GenBank/DDBJ whole genome shotgun (WGS) entry which is preliminary data.</text>
</comment>
<evidence type="ECO:0000313" key="2">
    <source>
        <dbReference type="Proteomes" id="UP000664203"/>
    </source>
</evidence>
<proteinExistence type="predicted"/>
<organism evidence="1 2">
    <name type="scientific">Alectoria fallacina</name>
    <dbReference type="NCBI Taxonomy" id="1903189"/>
    <lineage>
        <taxon>Eukaryota</taxon>
        <taxon>Fungi</taxon>
        <taxon>Dikarya</taxon>
        <taxon>Ascomycota</taxon>
        <taxon>Pezizomycotina</taxon>
        <taxon>Lecanoromycetes</taxon>
        <taxon>OSLEUM clade</taxon>
        <taxon>Lecanoromycetidae</taxon>
        <taxon>Lecanorales</taxon>
        <taxon>Lecanorineae</taxon>
        <taxon>Parmeliaceae</taxon>
        <taxon>Alectoria</taxon>
    </lineage>
</organism>
<evidence type="ECO:0000313" key="1">
    <source>
        <dbReference type="EMBL" id="CAF9932444.1"/>
    </source>
</evidence>
<name>A0A8H3G0A8_9LECA</name>
<dbReference type="Proteomes" id="UP000664203">
    <property type="component" value="Unassembled WGS sequence"/>
</dbReference>
<accession>A0A8H3G0A8</accession>
<protein>
    <submittedName>
        <fullName evidence="1">Uncharacterized protein</fullName>
    </submittedName>
</protein>